<dbReference type="InterPro" id="IPR036942">
    <property type="entry name" value="Beta-barrel_TonB_sf"/>
</dbReference>
<evidence type="ECO:0000256" key="3">
    <source>
        <dbReference type="ARBA" id="ARBA00022452"/>
    </source>
</evidence>
<protein>
    <submittedName>
        <fullName evidence="15">TonB-dependent receptor</fullName>
    </submittedName>
</protein>
<evidence type="ECO:0000313" key="15">
    <source>
        <dbReference type="EMBL" id="MBD1397331.1"/>
    </source>
</evidence>
<evidence type="ECO:0000256" key="1">
    <source>
        <dbReference type="ARBA" id="ARBA00004571"/>
    </source>
</evidence>
<evidence type="ECO:0000256" key="12">
    <source>
        <dbReference type="SAM" id="SignalP"/>
    </source>
</evidence>
<feature type="signal peptide" evidence="12">
    <location>
        <begin position="1"/>
        <end position="20"/>
    </location>
</feature>
<dbReference type="Pfam" id="PF00593">
    <property type="entry name" value="TonB_dep_Rec_b-barrel"/>
    <property type="match status" value="1"/>
</dbReference>
<accession>A0ABR7XIU1</accession>
<evidence type="ECO:0000259" key="14">
    <source>
        <dbReference type="Pfam" id="PF07715"/>
    </source>
</evidence>
<comment type="similarity">
    <text evidence="10 11">Belongs to the TonB-dependent receptor family.</text>
</comment>
<evidence type="ECO:0000256" key="2">
    <source>
        <dbReference type="ARBA" id="ARBA00022448"/>
    </source>
</evidence>
<dbReference type="PROSITE" id="PS52016">
    <property type="entry name" value="TONB_DEPENDENT_REC_3"/>
    <property type="match status" value="1"/>
</dbReference>
<dbReference type="InterPro" id="IPR013784">
    <property type="entry name" value="Carb-bd-like_fold"/>
</dbReference>
<dbReference type="Pfam" id="PF07715">
    <property type="entry name" value="Plug"/>
    <property type="match status" value="1"/>
</dbReference>
<sequence>MKKIYLLLFALFAVTQVALAQSGSVKGRVLGADSREPLNGATVLLEGTTKGASTNAAGDFSIVDVPAGTYNLRISYVGYTFPRQSVTVNAGSPTDIGTVTMITTNMVGEEIVVTASRRPEKLTEAPATISLISSRDIAELPSFNVGELLARQKGVEFIRTGVLGTGINVRGLNSAFNPKNLQMNDARLSTLIATGLPLGPLGTVVKEDIERIEVVLGPAAALYGPNAHNGLVNTITKDPRRTEGTTLALGAGNQQVFSGRFRHAQVISPKMAFKVTGEYTKGLDFAYNDTVYFGAKQRATEIDLDRKFNTMRGEAAMYYSVNNASDIIVSYGGSNSNNLAQTNAGRNQIKDWQVHYLHTRYVSPRVFAQVYHTWSKTDDTYAINQRTQNYLSFKNAGFSEEEARSRSYKEQWFGSSPAAGVALPRGAVFKDASRRLNGELQYNNSIGGFDFIVGSQYQRDIADSRNTYLFDRDGAIVVDQLGFYGQIEKQLGGGFKALVAGRGDNHEFYGFNFIPKAALVWAQNDHAIRLTYGKGIAAPTILNLEGYLFGGLLIGNGQGYTLSDGTKINKLEVESINTLETGYKGKLSDMFFLDVNAYYNKSKNFLSPAINIATQGRKVTQRGDVPMSQVIPGTPEAGAAFLLTYVNFGEVDTYGADFGLTFAPLQSLNFVANYSYFGYNIDKDDLNNDGNRDGKVNQLDLSINAPANRFSLAANYSKDKFFGSIFTRWVQEFDFFSGINVAAKADEALGLKENARFGRTWNYGPLGGFTNVDVSAGYRFNTYLTASAQVTNVFNAEVREFVASPFIGRLYSVELKVNLPGFSKKTNEVR</sequence>
<keyword evidence="6 11" id="KW-0798">TonB box</keyword>
<evidence type="ECO:0000313" key="16">
    <source>
        <dbReference type="Proteomes" id="UP000625551"/>
    </source>
</evidence>
<dbReference type="Gene3D" id="2.40.170.20">
    <property type="entry name" value="TonB-dependent receptor, beta-barrel domain"/>
    <property type="match status" value="1"/>
</dbReference>
<dbReference type="RefSeq" id="WP_191183494.1">
    <property type="nucleotide sequence ID" value="NZ_JACXAJ010000003.1"/>
</dbReference>
<evidence type="ECO:0000256" key="10">
    <source>
        <dbReference type="PROSITE-ProRule" id="PRU01360"/>
    </source>
</evidence>
<dbReference type="InterPro" id="IPR012910">
    <property type="entry name" value="Plug_dom"/>
</dbReference>
<keyword evidence="16" id="KW-1185">Reference proteome</keyword>
<comment type="caution">
    <text evidence="15">The sequence shown here is derived from an EMBL/GenBank/DDBJ whole genome shotgun (WGS) entry which is preliminary data.</text>
</comment>
<dbReference type="InterPro" id="IPR000531">
    <property type="entry name" value="Beta-barrel_TonB"/>
</dbReference>
<gene>
    <name evidence="15" type="ORF">H9Q13_09155</name>
</gene>
<keyword evidence="4 10" id="KW-0812">Transmembrane</keyword>
<keyword evidence="3 10" id="KW-1134">Transmembrane beta strand</keyword>
<dbReference type="InterPro" id="IPR039426">
    <property type="entry name" value="TonB-dep_rcpt-like"/>
</dbReference>
<keyword evidence="8 15" id="KW-0675">Receptor</keyword>
<dbReference type="PANTHER" id="PTHR30069">
    <property type="entry name" value="TONB-DEPENDENT OUTER MEMBRANE RECEPTOR"/>
    <property type="match status" value="1"/>
</dbReference>
<feature type="domain" description="TonB-dependent receptor-like beta-barrel" evidence="13">
    <location>
        <begin position="330"/>
        <end position="793"/>
    </location>
</feature>
<dbReference type="SUPFAM" id="SSF56935">
    <property type="entry name" value="Porins"/>
    <property type="match status" value="1"/>
</dbReference>
<dbReference type="Gene3D" id="2.60.40.1120">
    <property type="entry name" value="Carboxypeptidase-like, regulatory domain"/>
    <property type="match status" value="1"/>
</dbReference>
<evidence type="ECO:0000256" key="9">
    <source>
        <dbReference type="ARBA" id="ARBA00023237"/>
    </source>
</evidence>
<keyword evidence="5 12" id="KW-0732">Signal</keyword>
<reference evidence="15 16" key="1">
    <citation type="submission" date="2020-09" db="EMBL/GenBank/DDBJ databases">
        <title>Genome sequencing and assembly of Pontibacter sp.</title>
        <authorList>
            <person name="Chhetri G."/>
        </authorList>
    </citation>
    <scope>NUCLEOTIDE SEQUENCE [LARGE SCALE GENOMIC DNA]</scope>
    <source>
        <strain evidence="15 16">JH31</strain>
    </source>
</reference>
<dbReference type="Gene3D" id="2.170.130.10">
    <property type="entry name" value="TonB-dependent receptor, plug domain"/>
    <property type="match status" value="1"/>
</dbReference>
<evidence type="ECO:0000259" key="13">
    <source>
        <dbReference type="Pfam" id="PF00593"/>
    </source>
</evidence>
<dbReference type="Proteomes" id="UP000625551">
    <property type="component" value="Unassembled WGS sequence"/>
</dbReference>
<dbReference type="EMBL" id="JACXAJ010000003">
    <property type="protein sequence ID" value="MBD1397331.1"/>
    <property type="molecule type" value="Genomic_DNA"/>
</dbReference>
<evidence type="ECO:0000256" key="4">
    <source>
        <dbReference type="ARBA" id="ARBA00022692"/>
    </source>
</evidence>
<organism evidence="15 16">
    <name type="scientific">Pontibacter aquaedesilientis</name>
    <dbReference type="NCBI Taxonomy" id="2766980"/>
    <lineage>
        <taxon>Bacteria</taxon>
        <taxon>Pseudomonadati</taxon>
        <taxon>Bacteroidota</taxon>
        <taxon>Cytophagia</taxon>
        <taxon>Cytophagales</taxon>
        <taxon>Hymenobacteraceae</taxon>
        <taxon>Pontibacter</taxon>
    </lineage>
</organism>
<dbReference type="Pfam" id="PF13715">
    <property type="entry name" value="CarbopepD_reg_2"/>
    <property type="match status" value="1"/>
</dbReference>
<feature type="chain" id="PRO_5046818356" evidence="12">
    <location>
        <begin position="21"/>
        <end position="830"/>
    </location>
</feature>
<keyword evidence="7 10" id="KW-0472">Membrane</keyword>
<dbReference type="SUPFAM" id="SSF49452">
    <property type="entry name" value="Starch-binding domain-like"/>
    <property type="match status" value="1"/>
</dbReference>
<evidence type="ECO:0000256" key="11">
    <source>
        <dbReference type="RuleBase" id="RU003357"/>
    </source>
</evidence>
<name>A0ABR7XIU1_9BACT</name>
<feature type="domain" description="TonB-dependent receptor plug" evidence="14">
    <location>
        <begin position="122"/>
        <end position="230"/>
    </location>
</feature>
<keyword evidence="2 10" id="KW-0813">Transport</keyword>
<evidence type="ECO:0000256" key="7">
    <source>
        <dbReference type="ARBA" id="ARBA00023136"/>
    </source>
</evidence>
<evidence type="ECO:0000256" key="6">
    <source>
        <dbReference type="ARBA" id="ARBA00023077"/>
    </source>
</evidence>
<keyword evidence="9 10" id="KW-0998">Cell outer membrane</keyword>
<evidence type="ECO:0000256" key="5">
    <source>
        <dbReference type="ARBA" id="ARBA00022729"/>
    </source>
</evidence>
<dbReference type="PANTHER" id="PTHR30069:SF29">
    <property type="entry name" value="HEMOGLOBIN AND HEMOGLOBIN-HAPTOGLOBIN-BINDING PROTEIN 1-RELATED"/>
    <property type="match status" value="1"/>
</dbReference>
<comment type="subcellular location">
    <subcellularLocation>
        <location evidence="1 10">Cell outer membrane</location>
        <topology evidence="1 10">Multi-pass membrane protein</topology>
    </subcellularLocation>
</comment>
<evidence type="ECO:0000256" key="8">
    <source>
        <dbReference type="ARBA" id="ARBA00023170"/>
    </source>
</evidence>
<dbReference type="InterPro" id="IPR037066">
    <property type="entry name" value="Plug_dom_sf"/>
</dbReference>
<proteinExistence type="inferred from homology"/>